<keyword evidence="2" id="KW-0479">Metal-binding</keyword>
<feature type="domain" description="Calcineurin-like phosphoesterase" evidence="3">
    <location>
        <begin position="1"/>
        <end position="154"/>
    </location>
</feature>
<gene>
    <name evidence="4" type="ORF">ENU91_05170</name>
</gene>
<dbReference type="PANTHER" id="PTHR43165">
    <property type="entry name" value="METALLOPHOSPHOESTERASE"/>
    <property type="match status" value="1"/>
</dbReference>
<dbReference type="PANTHER" id="PTHR43165:SF1">
    <property type="entry name" value="PHOSPHODIESTERASE MJ0936"/>
    <property type="match status" value="1"/>
</dbReference>
<evidence type="ECO:0000313" key="4">
    <source>
        <dbReference type="EMBL" id="HGU16025.1"/>
    </source>
</evidence>
<dbReference type="InterPro" id="IPR024654">
    <property type="entry name" value="Calcineurin-like_PHP_lpxH"/>
</dbReference>
<evidence type="ECO:0000256" key="1">
    <source>
        <dbReference type="ARBA" id="ARBA00008950"/>
    </source>
</evidence>
<dbReference type="EC" id="3.1.4.-" evidence="2"/>
<comment type="caution">
    <text evidence="4">The sequence shown here is derived from an EMBL/GenBank/DDBJ whole genome shotgun (WGS) entry which is preliminary data.</text>
</comment>
<dbReference type="InterPro" id="IPR053193">
    <property type="entry name" value="MetalloPDE_YfcE-like"/>
</dbReference>
<name>A0A7V4JQX4_9BACT</name>
<sequence length="164" mass="18771">MKVAIMSDSHDSIPNLQKAIEISIKENCEKIFHCGDLISPFMVPILGKFDKEIHLILGNNPGDIYLLIQKILEYSNIKLHGDSAFLEIEEYRIAMVHYPKIAYALAKTEEYDFIFCGHTHKYEIKEIGKTLVINPGEILGKEGAPSFVILDLKTRKYKKITFKE</sequence>
<reference evidence="4" key="1">
    <citation type="journal article" date="2020" name="mSystems">
        <title>Genome- and Community-Level Interaction Insights into Carbon Utilization and Element Cycling Functions of Hydrothermarchaeota in Hydrothermal Sediment.</title>
        <authorList>
            <person name="Zhou Z."/>
            <person name="Liu Y."/>
            <person name="Xu W."/>
            <person name="Pan J."/>
            <person name="Luo Z.H."/>
            <person name="Li M."/>
        </authorList>
    </citation>
    <scope>NUCLEOTIDE SEQUENCE [LARGE SCALE GENOMIC DNA]</scope>
    <source>
        <strain evidence="4">SpSt-711</strain>
    </source>
</reference>
<dbReference type="NCBIfam" id="TIGR00040">
    <property type="entry name" value="yfcE"/>
    <property type="match status" value="1"/>
</dbReference>
<dbReference type="InterPro" id="IPR029052">
    <property type="entry name" value="Metallo-depent_PP-like"/>
</dbReference>
<dbReference type="EMBL" id="DTEI01000089">
    <property type="protein sequence ID" value="HGU16025.1"/>
    <property type="molecule type" value="Genomic_DNA"/>
</dbReference>
<dbReference type="CDD" id="cd00841">
    <property type="entry name" value="MPP_YfcE"/>
    <property type="match status" value="1"/>
</dbReference>
<accession>A0A7V4JQX4</accession>
<proteinExistence type="inferred from homology"/>
<dbReference type="GO" id="GO:0016787">
    <property type="term" value="F:hydrolase activity"/>
    <property type="evidence" value="ECO:0007669"/>
    <property type="project" value="UniProtKB-UniRule"/>
</dbReference>
<dbReference type="Pfam" id="PF12850">
    <property type="entry name" value="Metallophos_2"/>
    <property type="match status" value="1"/>
</dbReference>
<dbReference type="InterPro" id="IPR000979">
    <property type="entry name" value="Phosphodiesterase_MJ0936/Vps29"/>
</dbReference>
<dbReference type="GO" id="GO:0046872">
    <property type="term" value="F:metal ion binding"/>
    <property type="evidence" value="ECO:0007669"/>
    <property type="project" value="UniProtKB-KW"/>
</dbReference>
<organism evidence="4">
    <name type="scientific">Thermodesulfobacterium geofontis</name>
    <dbReference type="NCBI Taxonomy" id="1295609"/>
    <lineage>
        <taxon>Bacteria</taxon>
        <taxon>Pseudomonadati</taxon>
        <taxon>Thermodesulfobacteriota</taxon>
        <taxon>Thermodesulfobacteria</taxon>
        <taxon>Thermodesulfobacteriales</taxon>
        <taxon>Thermodesulfobacteriaceae</taxon>
        <taxon>Thermodesulfobacterium</taxon>
    </lineage>
</organism>
<comment type="similarity">
    <text evidence="1 2">Belongs to the metallophosphoesterase superfamily. YfcE family.</text>
</comment>
<dbReference type="AlphaFoldDB" id="A0A7V4JQX4"/>
<evidence type="ECO:0000259" key="3">
    <source>
        <dbReference type="Pfam" id="PF12850"/>
    </source>
</evidence>
<evidence type="ECO:0000256" key="2">
    <source>
        <dbReference type="RuleBase" id="RU362039"/>
    </source>
</evidence>
<dbReference type="SUPFAM" id="SSF56300">
    <property type="entry name" value="Metallo-dependent phosphatases"/>
    <property type="match status" value="1"/>
</dbReference>
<dbReference type="Gene3D" id="3.60.21.10">
    <property type="match status" value="1"/>
</dbReference>
<protein>
    <recommendedName>
        <fullName evidence="2">Phosphoesterase</fullName>
        <ecNumber evidence="2">3.1.4.-</ecNumber>
    </recommendedName>
</protein>
<comment type="cofactor">
    <cofactor evidence="2">
        <name>a divalent metal cation</name>
        <dbReference type="ChEBI" id="CHEBI:60240"/>
    </cofactor>
</comment>
<dbReference type="InterPro" id="IPR041802">
    <property type="entry name" value="MPP_YfcE"/>
</dbReference>